<dbReference type="RefSeq" id="WP_200598113.1">
    <property type="nucleotide sequence ID" value="NZ_JAEPBG010000026.1"/>
</dbReference>
<dbReference type="Pfam" id="PF21818">
    <property type="entry name" value="DUF6884"/>
    <property type="match status" value="1"/>
</dbReference>
<organism evidence="2 3">
    <name type="scientific">Noviherbaspirillum pedocola</name>
    <dbReference type="NCBI Taxonomy" id="2801341"/>
    <lineage>
        <taxon>Bacteria</taxon>
        <taxon>Pseudomonadati</taxon>
        <taxon>Pseudomonadota</taxon>
        <taxon>Betaproteobacteria</taxon>
        <taxon>Burkholderiales</taxon>
        <taxon>Oxalobacteraceae</taxon>
        <taxon>Noviherbaspirillum</taxon>
    </lineage>
</organism>
<dbReference type="EMBL" id="JAEPBG010000026">
    <property type="protein sequence ID" value="MBK4738740.1"/>
    <property type="molecule type" value="Genomic_DNA"/>
</dbReference>
<evidence type="ECO:0000259" key="1">
    <source>
        <dbReference type="Pfam" id="PF21818"/>
    </source>
</evidence>
<sequence length="217" mass="24048">MKITIITSCTGTKAIRLPSQLTQDDFTKGYGHLAQREKSLDCEPVSAEAFYRGEQHLRLLRGVHAARKRGIDVRLWIVSAGYGLVPGHRPLYPYDVTFNDMTPSVARWWAEEIGLPHQMQSALAEPADYGLILLGDRYLDVCQLHAVERAPASTWALCGTASAKRLPKAIRPLPLRQSDTSQFNAGNIGLKGEVAARMLEATDSRFEDAVARIAPRH</sequence>
<evidence type="ECO:0000313" key="3">
    <source>
        <dbReference type="Proteomes" id="UP000622890"/>
    </source>
</evidence>
<name>A0A934T0H8_9BURK</name>
<accession>A0A934T0H8</accession>
<gene>
    <name evidence="2" type="ORF">JJB74_29360</name>
</gene>
<dbReference type="Proteomes" id="UP000622890">
    <property type="component" value="Unassembled WGS sequence"/>
</dbReference>
<reference evidence="2" key="1">
    <citation type="submission" date="2021-01" db="EMBL/GenBank/DDBJ databases">
        <title>Genome sequence of strain Noviherbaspirillum sp. DKR-6.</title>
        <authorList>
            <person name="Chaudhary D.K."/>
        </authorList>
    </citation>
    <scope>NUCLEOTIDE SEQUENCE</scope>
    <source>
        <strain evidence="2">DKR-6</strain>
    </source>
</reference>
<comment type="caution">
    <text evidence="2">The sequence shown here is derived from an EMBL/GenBank/DDBJ whole genome shotgun (WGS) entry which is preliminary data.</text>
</comment>
<evidence type="ECO:0000313" key="2">
    <source>
        <dbReference type="EMBL" id="MBK4738740.1"/>
    </source>
</evidence>
<protein>
    <recommendedName>
        <fullName evidence="1">DUF6884 domain-containing protein</fullName>
    </recommendedName>
</protein>
<dbReference type="AlphaFoldDB" id="A0A934T0H8"/>
<dbReference type="InterPro" id="IPR049251">
    <property type="entry name" value="DUF6884"/>
</dbReference>
<keyword evidence="3" id="KW-1185">Reference proteome</keyword>
<feature type="domain" description="DUF6884" evidence="1">
    <location>
        <begin position="71"/>
        <end position="151"/>
    </location>
</feature>
<proteinExistence type="predicted"/>